<dbReference type="AlphaFoldDB" id="A0A9D1FY97"/>
<evidence type="ECO:0000313" key="1">
    <source>
        <dbReference type="EMBL" id="HIS91788.1"/>
    </source>
</evidence>
<proteinExistence type="predicted"/>
<comment type="caution">
    <text evidence="1">The sequence shown here is derived from an EMBL/GenBank/DDBJ whole genome shotgun (WGS) entry which is preliminary data.</text>
</comment>
<evidence type="ECO:0000313" key="2">
    <source>
        <dbReference type="Proteomes" id="UP000824140"/>
    </source>
</evidence>
<gene>
    <name evidence="1" type="ORF">IAA84_02095</name>
</gene>
<dbReference type="Proteomes" id="UP000824140">
    <property type="component" value="Unassembled WGS sequence"/>
</dbReference>
<protein>
    <submittedName>
        <fullName evidence="1">Uncharacterized protein</fullName>
    </submittedName>
</protein>
<reference evidence="1" key="2">
    <citation type="journal article" date="2021" name="PeerJ">
        <title>Extensive microbial diversity within the chicken gut microbiome revealed by metagenomics and culture.</title>
        <authorList>
            <person name="Gilroy R."/>
            <person name="Ravi A."/>
            <person name="Getino M."/>
            <person name="Pursley I."/>
            <person name="Horton D.L."/>
            <person name="Alikhan N.F."/>
            <person name="Baker D."/>
            <person name="Gharbi K."/>
            <person name="Hall N."/>
            <person name="Watson M."/>
            <person name="Adriaenssens E.M."/>
            <person name="Foster-Nyarko E."/>
            <person name="Jarju S."/>
            <person name="Secka A."/>
            <person name="Antonio M."/>
            <person name="Oren A."/>
            <person name="Chaudhuri R.R."/>
            <person name="La Ragione R."/>
            <person name="Hildebrand F."/>
            <person name="Pallen M.J."/>
        </authorList>
    </citation>
    <scope>NUCLEOTIDE SEQUENCE</scope>
    <source>
        <strain evidence="1">13766</strain>
    </source>
</reference>
<organism evidence="1 2">
    <name type="scientific">Candidatus Alectryocaccomicrobium excrementavium</name>
    <dbReference type="NCBI Taxonomy" id="2840668"/>
    <lineage>
        <taxon>Bacteria</taxon>
        <taxon>Bacillati</taxon>
        <taxon>Bacillota</taxon>
        <taxon>Clostridia</taxon>
        <taxon>Candidatus Alectryocaccomicrobium</taxon>
    </lineage>
</organism>
<reference evidence="1" key="1">
    <citation type="submission" date="2020-10" db="EMBL/GenBank/DDBJ databases">
        <authorList>
            <person name="Gilroy R."/>
        </authorList>
    </citation>
    <scope>NUCLEOTIDE SEQUENCE</scope>
    <source>
        <strain evidence="1">13766</strain>
    </source>
</reference>
<sequence>MKDQKAGMVGRWAARFFRRAALTLVLACLFFCLLLAAIRLDGMIRRYNTQNAIVADFYGNFHAFAAAAEQAETRGFRGNAAELSPCLEALGFDFIYCEGGVVYFCYEEATLATGVVGILQTPQAENVADGYQWERIMGEWYYWTEI</sequence>
<accession>A0A9D1FY97</accession>
<dbReference type="EMBL" id="DVJN01000039">
    <property type="protein sequence ID" value="HIS91788.1"/>
    <property type="molecule type" value="Genomic_DNA"/>
</dbReference>
<name>A0A9D1FY97_9FIRM</name>